<keyword evidence="1" id="KW-0812">Transmembrane</keyword>
<evidence type="ECO:0000256" key="1">
    <source>
        <dbReference type="SAM" id="Phobius"/>
    </source>
</evidence>
<keyword evidence="1" id="KW-0472">Membrane</keyword>
<proteinExistence type="predicted"/>
<evidence type="ECO:0000313" key="3">
    <source>
        <dbReference type="Proteomes" id="UP001497444"/>
    </source>
</evidence>
<keyword evidence="1" id="KW-1133">Transmembrane helix</keyword>
<sequence>MGSVRQEELPPRAHTIIAPFSCQHFLSVQQSWGRRRGIKFYVITYFAALQDSVYHRLSFPPLFPLKEGSVAAFAIIVLVVIRLVVVVVAVFFFSFWVFGALQESVSTHDLSPDLLLLLPDFHGVAAG</sequence>
<dbReference type="Proteomes" id="UP001497444">
    <property type="component" value="Chromosome 6"/>
</dbReference>
<name>A0ABP0X7X3_9BRYO</name>
<evidence type="ECO:0000313" key="2">
    <source>
        <dbReference type="EMBL" id="CAK9274787.1"/>
    </source>
</evidence>
<organism evidence="2 3">
    <name type="scientific">Sphagnum jensenii</name>
    <dbReference type="NCBI Taxonomy" id="128206"/>
    <lineage>
        <taxon>Eukaryota</taxon>
        <taxon>Viridiplantae</taxon>
        <taxon>Streptophyta</taxon>
        <taxon>Embryophyta</taxon>
        <taxon>Bryophyta</taxon>
        <taxon>Sphagnophytina</taxon>
        <taxon>Sphagnopsida</taxon>
        <taxon>Sphagnales</taxon>
        <taxon>Sphagnaceae</taxon>
        <taxon>Sphagnum</taxon>
    </lineage>
</organism>
<accession>A0ABP0X7X3</accession>
<gene>
    <name evidence="2" type="ORF">CSSPJE1EN1_LOCUS20265</name>
</gene>
<reference evidence="2" key="1">
    <citation type="submission" date="2024-02" db="EMBL/GenBank/DDBJ databases">
        <authorList>
            <consortium name="ELIXIR-Norway"/>
            <consortium name="Elixir Norway"/>
        </authorList>
    </citation>
    <scope>NUCLEOTIDE SEQUENCE</scope>
</reference>
<feature type="transmembrane region" description="Helical" evidence="1">
    <location>
        <begin position="69"/>
        <end position="98"/>
    </location>
</feature>
<protein>
    <submittedName>
        <fullName evidence="2">Uncharacterized protein</fullName>
    </submittedName>
</protein>
<dbReference type="EMBL" id="OZ020101">
    <property type="protein sequence ID" value="CAK9274787.1"/>
    <property type="molecule type" value="Genomic_DNA"/>
</dbReference>
<keyword evidence="3" id="KW-1185">Reference proteome</keyword>